<dbReference type="RefSeq" id="WP_098695188.1">
    <property type="nucleotide sequence ID" value="NZ_CP023778.1"/>
</dbReference>
<dbReference type="AlphaFoldDB" id="A0A291RKH3"/>
<dbReference type="CDD" id="cd06588">
    <property type="entry name" value="PhnB_like"/>
    <property type="match status" value="1"/>
</dbReference>
<gene>
    <name evidence="2" type="ORF">CRH09_19740</name>
</gene>
<dbReference type="PANTHER" id="PTHR33990">
    <property type="entry name" value="PROTEIN YJDN-RELATED"/>
    <property type="match status" value="1"/>
</dbReference>
<organism evidence="2 3">
    <name type="scientific">Nocardia terpenica</name>
    <dbReference type="NCBI Taxonomy" id="455432"/>
    <lineage>
        <taxon>Bacteria</taxon>
        <taxon>Bacillati</taxon>
        <taxon>Actinomycetota</taxon>
        <taxon>Actinomycetes</taxon>
        <taxon>Mycobacteriales</taxon>
        <taxon>Nocardiaceae</taxon>
        <taxon>Nocardia</taxon>
    </lineage>
</organism>
<reference evidence="2 3" key="1">
    <citation type="submission" date="2017-10" db="EMBL/GenBank/DDBJ databases">
        <title>Comparative genomics between pathogenic Norcardia.</title>
        <authorList>
            <person name="Zeng L."/>
        </authorList>
    </citation>
    <scope>NUCLEOTIDE SEQUENCE [LARGE SCALE GENOMIC DNA]</scope>
    <source>
        <strain evidence="2 3">NC_YFY_NT001</strain>
    </source>
</reference>
<dbReference type="GeneID" id="88359595"/>
<evidence type="ECO:0000313" key="2">
    <source>
        <dbReference type="EMBL" id="ATL68086.1"/>
    </source>
</evidence>
<dbReference type="InterPro" id="IPR028973">
    <property type="entry name" value="PhnB-like"/>
</dbReference>
<dbReference type="SUPFAM" id="SSF54593">
    <property type="entry name" value="Glyoxalase/Bleomycin resistance protein/Dihydroxybiphenyl dioxygenase"/>
    <property type="match status" value="1"/>
</dbReference>
<feature type="domain" description="PhnB-like" evidence="1">
    <location>
        <begin position="6"/>
        <end position="131"/>
    </location>
</feature>
<dbReference type="EMBL" id="CP023778">
    <property type="protein sequence ID" value="ATL68086.1"/>
    <property type="molecule type" value="Genomic_DNA"/>
</dbReference>
<dbReference type="KEGG" id="ntp:CRH09_19740"/>
<proteinExistence type="predicted"/>
<evidence type="ECO:0000313" key="3">
    <source>
        <dbReference type="Proteomes" id="UP000221961"/>
    </source>
</evidence>
<dbReference type="PANTHER" id="PTHR33990:SF1">
    <property type="entry name" value="PROTEIN YJDN"/>
    <property type="match status" value="1"/>
</dbReference>
<dbReference type="Proteomes" id="UP000221961">
    <property type="component" value="Chromosome"/>
</dbReference>
<sequence length="138" mass="15078">MGPRLNPYIRYNGNARQAMEFYREVFGGTLEIGTIADFGSPDSPDADKVMHARLVIPAGYTLMACDVAGQVEDVPHHPGNNVAVYLCGDGELRGYFDKLSVGGTVTLPLEKQVWGDEAGALVDRFGITWMINITEQQT</sequence>
<dbReference type="Gene3D" id="3.10.180.10">
    <property type="entry name" value="2,3-Dihydroxybiphenyl 1,2-Dioxygenase, domain 1"/>
    <property type="match status" value="1"/>
</dbReference>
<accession>A0A291RKH3</accession>
<evidence type="ECO:0000259" key="1">
    <source>
        <dbReference type="Pfam" id="PF06983"/>
    </source>
</evidence>
<protein>
    <recommendedName>
        <fullName evidence="1">PhnB-like domain-containing protein</fullName>
    </recommendedName>
</protein>
<dbReference type="InterPro" id="IPR029068">
    <property type="entry name" value="Glyas_Bleomycin-R_OHBP_Dase"/>
</dbReference>
<dbReference type="Pfam" id="PF06983">
    <property type="entry name" value="3-dmu-9_3-mt"/>
    <property type="match status" value="1"/>
</dbReference>
<name>A0A291RKH3_9NOCA</name>